<dbReference type="Gene3D" id="3.40.47.10">
    <property type="match status" value="1"/>
</dbReference>
<evidence type="ECO:0000259" key="1">
    <source>
        <dbReference type="Pfam" id="PF22691"/>
    </source>
</evidence>
<evidence type="ECO:0000313" key="2">
    <source>
        <dbReference type="EMBL" id="SVC37211.1"/>
    </source>
</evidence>
<dbReference type="SUPFAM" id="SSF53901">
    <property type="entry name" value="Thiolase-like"/>
    <property type="match status" value="2"/>
</dbReference>
<dbReference type="GO" id="GO:0016746">
    <property type="term" value="F:acyltransferase activity"/>
    <property type="evidence" value="ECO:0007669"/>
    <property type="project" value="InterPro"/>
</dbReference>
<feature type="non-terminal residue" evidence="2">
    <location>
        <position position="368"/>
    </location>
</feature>
<dbReference type="Pfam" id="PF22691">
    <property type="entry name" value="Thiolase_C_1"/>
    <property type="match status" value="1"/>
</dbReference>
<organism evidence="2">
    <name type="scientific">marine metagenome</name>
    <dbReference type="NCBI Taxonomy" id="408172"/>
    <lineage>
        <taxon>unclassified sequences</taxon>
        <taxon>metagenomes</taxon>
        <taxon>ecological metagenomes</taxon>
    </lineage>
</organism>
<dbReference type="NCBIfam" id="NF004811">
    <property type="entry name" value="PRK06158.1"/>
    <property type="match status" value="1"/>
</dbReference>
<reference evidence="2" key="1">
    <citation type="submission" date="2018-05" db="EMBL/GenBank/DDBJ databases">
        <authorList>
            <person name="Lanie J.A."/>
            <person name="Ng W.-L."/>
            <person name="Kazmierczak K.M."/>
            <person name="Andrzejewski T.M."/>
            <person name="Davidsen T.M."/>
            <person name="Wayne K.J."/>
            <person name="Tettelin H."/>
            <person name="Glass J.I."/>
            <person name="Rusch D."/>
            <person name="Podicherti R."/>
            <person name="Tsui H.-C.T."/>
            <person name="Winkler M.E."/>
        </authorList>
    </citation>
    <scope>NUCLEOTIDE SEQUENCE</scope>
</reference>
<dbReference type="EMBL" id="UINC01087657">
    <property type="protein sequence ID" value="SVC37211.1"/>
    <property type="molecule type" value="Genomic_DNA"/>
</dbReference>
<dbReference type="PANTHER" id="PTHR42870">
    <property type="entry name" value="ACETYL-COA C-ACETYLTRANSFERASE"/>
    <property type="match status" value="1"/>
</dbReference>
<sequence length="368" mass="39373">MTSSGTREREIAIVGVAESDEMGTVPNKSSLQHHAEAAHNALSDAGLSKSDVDGLFTAGFSTMAIAEYLGIQPSFTDNTSVGGSSFVIHVAHAIAAIKAGYCEVALITHGQAGRSTRGRIPPDPNLPVAQYEAPYGMVGQPINYALACSRYMHEFGEDRARQAMAEIAVSTRKWANLNPVAAMHDTPMSFDDYHDSRWVAYPFHLYDCCLVTDSGASIIVTTAERARSLAKEPVWVLGAGEGHDHNLISMMPSLTSLIARETGPKAMAKAGISHDDIDLTMIYDSFTYTVMLTLESLGFCARGEAADFVANQRTAPGGDFPLNTAGGGLSYTHPGMYGSFLLVEAVRQLRGEAGARQVHKKGTTDQNP</sequence>
<dbReference type="CDD" id="cd00829">
    <property type="entry name" value="SCP-x_thiolase"/>
    <property type="match status" value="1"/>
</dbReference>
<dbReference type="AlphaFoldDB" id="A0A382LQP5"/>
<protein>
    <recommendedName>
        <fullName evidence="1">Thiolase C-terminal domain-containing protein</fullName>
    </recommendedName>
</protein>
<accession>A0A382LQP5</accession>
<dbReference type="InterPro" id="IPR016039">
    <property type="entry name" value="Thiolase-like"/>
</dbReference>
<proteinExistence type="predicted"/>
<name>A0A382LQP5_9ZZZZ</name>
<dbReference type="PANTHER" id="PTHR42870:SF1">
    <property type="entry name" value="NON-SPECIFIC LIPID-TRANSFER PROTEIN-LIKE 2"/>
    <property type="match status" value="1"/>
</dbReference>
<feature type="domain" description="Thiolase C-terminal" evidence="1">
    <location>
        <begin position="240"/>
        <end position="360"/>
    </location>
</feature>
<gene>
    <name evidence="2" type="ORF">METZ01_LOCUS290065</name>
</gene>
<dbReference type="InterPro" id="IPR055140">
    <property type="entry name" value="Thiolase_C_2"/>
</dbReference>